<dbReference type="InterPro" id="IPR051207">
    <property type="entry name" value="ComplexI_NDUFA9_subunit"/>
</dbReference>
<dbReference type="EMBL" id="JBHTGP010000010">
    <property type="protein sequence ID" value="MFD0686425.1"/>
    <property type="molecule type" value="Genomic_DNA"/>
</dbReference>
<gene>
    <name evidence="2" type="ORF">ACFQZM_18130</name>
</gene>
<evidence type="ECO:0000313" key="2">
    <source>
        <dbReference type="EMBL" id="MFD0686425.1"/>
    </source>
</evidence>
<name>A0ABW2XKT7_9ACTN</name>
<dbReference type="PANTHER" id="PTHR12126:SF11">
    <property type="entry name" value="NADH DEHYDROGENASE [UBIQUINONE] 1 ALPHA SUBCOMPLEX SUBUNIT 9, MITOCHONDRIAL"/>
    <property type="match status" value="1"/>
</dbReference>
<keyword evidence="3" id="KW-1185">Reference proteome</keyword>
<dbReference type="PANTHER" id="PTHR12126">
    <property type="entry name" value="NADH-UBIQUINONE OXIDOREDUCTASE 39 KDA SUBUNIT-RELATED"/>
    <property type="match status" value="1"/>
</dbReference>
<feature type="domain" description="NAD(P)-binding" evidence="1">
    <location>
        <begin position="6"/>
        <end position="137"/>
    </location>
</feature>
<evidence type="ECO:0000259" key="1">
    <source>
        <dbReference type="Pfam" id="PF13460"/>
    </source>
</evidence>
<dbReference type="RefSeq" id="WP_131763367.1">
    <property type="nucleotide sequence ID" value="NZ_CAACUY010000326.1"/>
</dbReference>
<proteinExistence type="predicted"/>
<accession>A0ABW2XKT7</accession>
<evidence type="ECO:0000313" key="3">
    <source>
        <dbReference type="Proteomes" id="UP001597063"/>
    </source>
</evidence>
<dbReference type="Gene3D" id="3.40.50.720">
    <property type="entry name" value="NAD(P)-binding Rossmann-like Domain"/>
    <property type="match status" value="1"/>
</dbReference>
<dbReference type="SUPFAM" id="SSF51735">
    <property type="entry name" value="NAD(P)-binding Rossmann-fold domains"/>
    <property type="match status" value="1"/>
</dbReference>
<protein>
    <submittedName>
        <fullName evidence="2">SDR family oxidoreductase</fullName>
    </submittedName>
</protein>
<dbReference type="Pfam" id="PF13460">
    <property type="entry name" value="NAD_binding_10"/>
    <property type="match status" value="1"/>
</dbReference>
<reference evidence="3" key="1">
    <citation type="journal article" date="2019" name="Int. J. Syst. Evol. Microbiol.">
        <title>The Global Catalogue of Microorganisms (GCM) 10K type strain sequencing project: providing services to taxonomists for standard genome sequencing and annotation.</title>
        <authorList>
            <consortium name="The Broad Institute Genomics Platform"/>
            <consortium name="The Broad Institute Genome Sequencing Center for Infectious Disease"/>
            <person name="Wu L."/>
            <person name="Ma J."/>
        </authorList>
    </citation>
    <scope>NUCLEOTIDE SEQUENCE [LARGE SCALE GENOMIC DNA]</scope>
    <source>
        <strain evidence="3">JCM 9371</strain>
    </source>
</reference>
<sequence length="257" mass="27371">MILVTGASGTLGGPLTRRLVEAGADVRALSRAERRPKDGVTWHRGDLRTGEGVGAALAGAGTVVHCASDPRHPKSDLPAARVLVEAAREHGSPHIVYISIVGVDRIPYPYYKTKFAVERLLADSGLPFTILRTTQFHTLPAMVLGVLAKVPGAMPLPRGLRCQPVDVGEVADRLAELALADGPAGRADDMGGPEVLTLEEMARSYLRARGRRRPLVPVPLPGRAARGFRAGHHLAPGHAVGKRTWQQFLDAEVSVPA</sequence>
<comment type="caution">
    <text evidence="2">The sequence shown here is derived from an EMBL/GenBank/DDBJ whole genome shotgun (WGS) entry which is preliminary data.</text>
</comment>
<dbReference type="Proteomes" id="UP001597063">
    <property type="component" value="Unassembled WGS sequence"/>
</dbReference>
<dbReference type="InterPro" id="IPR036291">
    <property type="entry name" value="NAD(P)-bd_dom_sf"/>
</dbReference>
<dbReference type="InterPro" id="IPR016040">
    <property type="entry name" value="NAD(P)-bd_dom"/>
</dbReference>
<organism evidence="2 3">
    <name type="scientific">Actinomadura fibrosa</name>
    <dbReference type="NCBI Taxonomy" id="111802"/>
    <lineage>
        <taxon>Bacteria</taxon>
        <taxon>Bacillati</taxon>
        <taxon>Actinomycetota</taxon>
        <taxon>Actinomycetes</taxon>
        <taxon>Streptosporangiales</taxon>
        <taxon>Thermomonosporaceae</taxon>
        <taxon>Actinomadura</taxon>
    </lineage>
</organism>